<dbReference type="InterPro" id="IPR013520">
    <property type="entry name" value="Ribonucl_H"/>
</dbReference>
<dbReference type="AlphaFoldDB" id="A0A9W8B9S6"/>
<keyword evidence="2" id="KW-0378">Hydrolase</keyword>
<evidence type="ECO:0000259" key="5">
    <source>
        <dbReference type="SMART" id="SM00479"/>
    </source>
</evidence>
<dbReference type="PANTHER" id="PTHR23044:SF61">
    <property type="entry name" value="3'-5' EXORIBONUCLEASE 1-RELATED"/>
    <property type="match status" value="1"/>
</dbReference>
<name>A0A9W8B9S6_9FUNG</name>
<dbReference type="SMART" id="SM00479">
    <property type="entry name" value="EXOIII"/>
    <property type="match status" value="1"/>
</dbReference>
<dbReference type="Pfam" id="PF00929">
    <property type="entry name" value="RNase_T"/>
    <property type="match status" value="1"/>
</dbReference>
<protein>
    <submittedName>
        <fullName evidence="6">ERI1 exoribonuclease 3</fullName>
    </submittedName>
</protein>
<dbReference type="SUPFAM" id="SSF53098">
    <property type="entry name" value="Ribonuclease H-like"/>
    <property type="match status" value="1"/>
</dbReference>
<dbReference type="PANTHER" id="PTHR23044">
    <property type="entry name" value="3'-5' EXONUCLEASE ERI1-RELATED"/>
    <property type="match status" value="1"/>
</dbReference>
<feature type="region of interest" description="Disordered" evidence="4">
    <location>
        <begin position="1"/>
        <end position="93"/>
    </location>
</feature>
<keyword evidence="3" id="KW-0269">Exonuclease</keyword>
<evidence type="ECO:0000313" key="6">
    <source>
        <dbReference type="EMBL" id="KAJ1980904.1"/>
    </source>
</evidence>
<dbReference type="GO" id="GO:0000175">
    <property type="term" value="F:3'-5'-RNA exonuclease activity"/>
    <property type="evidence" value="ECO:0007669"/>
    <property type="project" value="InterPro"/>
</dbReference>
<dbReference type="CDD" id="cd06133">
    <property type="entry name" value="ERI-1_3'hExo_like"/>
    <property type="match status" value="1"/>
</dbReference>
<dbReference type="GO" id="GO:0003676">
    <property type="term" value="F:nucleic acid binding"/>
    <property type="evidence" value="ECO:0007669"/>
    <property type="project" value="InterPro"/>
</dbReference>
<keyword evidence="1" id="KW-0540">Nuclease</keyword>
<evidence type="ECO:0000256" key="4">
    <source>
        <dbReference type="SAM" id="MobiDB-lite"/>
    </source>
</evidence>
<feature type="compositionally biased region" description="Polar residues" evidence="4">
    <location>
        <begin position="184"/>
        <end position="195"/>
    </location>
</feature>
<dbReference type="OrthoDB" id="448399at2759"/>
<dbReference type="InterPro" id="IPR012337">
    <property type="entry name" value="RNaseH-like_sf"/>
</dbReference>
<proteinExistence type="predicted"/>
<evidence type="ECO:0000256" key="1">
    <source>
        <dbReference type="ARBA" id="ARBA00022722"/>
    </source>
</evidence>
<gene>
    <name evidence="6" type="primary">ERI3</name>
    <name evidence="6" type="ORF">H4R34_002285</name>
</gene>
<dbReference type="InterPro" id="IPR036397">
    <property type="entry name" value="RNaseH_sf"/>
</dbReference>
<dbReference type="EMBL" id="JANBQB010000146">
    <property type="protein sequence ID" value="KAJ1980904.1"/>
    <property type="molecule type" value="Genomic_DNA"/>
</dbReference>
<reference evidence="6" key="1">
    <citation type="submission" date="2022-07" db="EMBL/GenBank/DDBJ databases">
        <title>Phylogenomic reconstructions and comparative analyses of Kickxellomycotina fungi.</title>
        <authorList>
            <person name="Reynolds N.K."/>
            <person name="Stajich J.E."/>
            <person name="Barry K."/>
            <person name="Grigoriev I.V."/>
            <person name="Crous P."/>
            <person name="Smith M.E."/>
        </authorList>
    </citation>
    <scope>NUCLEOTIDE SEQUENCE</scope>
    <source>
        <strain evidence="6">RSA 567</strain>
    </source>
</reference>
<sequence>MAEPPNTAVAHARPECPATARNEHNLTALDTSGPQERQLPLREPAGHLPAKWPRSSLTVLPPRIRTRSHPHSDPAPYSAGPSELFGGPQSSTMPTDCTIPSPLSVSDVRTQPFFGHTMDTGLPYQHQPYPPVTPPHSATPIGRHGPGSYSGPYWNSPLGSPGFHYSGSLGYRSSLGTPKRGKWNTISPASTPSTRSPVYAYPSSAPPGPQSPLPASAVTNDTNAGLPSVIGPVAQRFQAPRARFHYLVIIDFEATFDPPSPNVPANSQGGRRPSNQEIIEFPLVVFDLTMNKVVDEFHRYVRPIHRPQLTRACIESTGIEQRVVDNADTFAKVFEDAMMFIGEYDMRARATGGATAFVLCGDWDLRKMLPQQCKLSGLPVPACFRRWINLKKGFAEFVNTECPTNMREMLQRLKLPLIGRHHSGIDDARNVASVLKRLIELGYEPALTTNPDTP</sequence>
<dbReference type="InterPro" id="IPR047201">
    <property type="entry name" value="ERI-1_3'hExo-like"/>
</dbReference>
<comment type="caution">
    <text evidence="6">The sequence shown here is derived from an EMBL/GenBank/DDBJ whole genome shotgun (WGS) entry which is preliminary data.</text>
</comment>
<evidence type="ECO:0000256" key="3">
    <source>
        <dbReference type="ARBA" id="ARBA00022839"/>
    </source>
</evidence>
<evidence type="ECO:0000313" key="7">
    <source>
        <dbReference type="Proteomes" id="UP001151582"/>
    </source>
</evidence>
<evidence type="ECO:0000256" key="2">
    <source>
        <dbReference type="ARBA" id="ARBA00022801"/>
    </source>
</evidence>
<dbReference type="InterPro" id="IPR051274">
    <property type="entry name" value="3-5_Exoribonuclease"/>
</dbReference>
<feature type="region of interest" description="Disordered" evidence="4">
    <location>
        <begin position="174"/>
        <end position="214"/>
    </location>
</feature>
<dbReference type="Proteomes" id="UP001151582">
    <property type="component" value="Unassembled WGS sequence"/>
</dbReference>
<accession>A0A9W8B9S6</accession>
<keyword evidence="7" id="KW-1185">Reference proteome</keyword>
<organism evidence="6 7">
    <name type="scientific">Dimargaris verticillata</name>
    <dbReference type="NCBI Taxonomy" id="2761393"/>
    <lineage>
        <taxon>Eukaryota</taxon>
        <taxon>Fungi</taxon>
        <taxon>Fungi incertae sedis</taxon>
        <taxon>Zoopagomycota</taxon>
        <taxon>Kickxellomycotina</taxon>
        <taxon>Dimargaritomycetes</taxon>
        <taxon>Dimargaritales</taxon>
        <taxon>Dimargaritaceae</taxon>
        <taxon>Dimargaris</taxon>
    </lineage>
</organism>
<dbReference type="Gene3D" id="3.30.420.10">
    <property type="entry name" value="Ribonuclease H-like superfamily/Ribonuclease H"/>
    <property type="match status" value="1"/>
</dbReference>
<feature type="domain" description="Exonuclease" evidence="5">
    <location>
        <begin position="246"/>
        <end position="444"/>
    </location>
</feature>